<dbReference type="InParanoid" id="A0A067QUS6"/>
<dbReference type="GO" id="GO:0005886">
    <property type="term" value="C:plasma membrane"/>
    <property type="evidence" value="ECO:0007669"/>
    <property type="project" value="TreeGrafter"/>
</dbReference>
<evidence type="ECO:0000313" key="15">
    <source>
        <dbReference type="Proteomes" id="UP000027135"/>
    </source>
</evidence>
<keyword evidence="6 13" id="KW-1133">Transmembrane helix</keyword>
<dbReference type="Pfam" id="PF00858">
    <property type="entry name" value="ASC"/>
    <property type="match status" value="1"/>
</dbReference>
<keyword evidence="7" id="KW-0915">Sodium</keyword>
<evidence type="ECO:0000256" key="13">
    <source>
        <dbReference type="SAM" id="Phobius"/>
    </source>
</evidence>
<feature type="transmembrane region" description="Helical" evidence="13">
    <location>
        <begin position="154"/>
        <end position="173"/>
    </location>
</feature>
<keyword evidence="4 12" id="KW-0894">Sodium channel</keyword>
<evidence type="ECO:0000256" key="12">
    <source>
        <dbReference type="RuleBase" id="RU000679"/>
    </source>
</evidence>
<evidence type="ECO:0000256" key="2">
    <source>
        <dbReference type="ARBA" id="ARBA00007193"/>
    </source>
</evidence>
<dbReference type="Gene3D" id="1.10.287.820">
    <property type="entry name" value="Acid-sensing ion channel domain"/>
    <property type="match status" value="1"/>
</dbReference>
<evidence type="ECO:0000256" key="3">
    <source>
        <dbReference type="ARBA" id="ARBA00022448"/>
    </source>
</evidence>
<sequence length="217" mass="25127">MYRSNANMRVIITYATDDVRNLRVDHRKCRFRDESNLAISDIYSVNLCQSQCRAEMAIRLCGCAPFFYVGVERAHYNICDVQGMICLVDHVKKSKSDGDHKTRDKHSCACYPTCESEEYVIEDTTTEESETDTGGTKLSWCVPNYPTVRMKRDILFTLPDMLVAFGGTAAFFLGCSVLSAVEIFYYCTLRLYFYLLEVRRQRTRYIQHDSRTRVPTF</sequence>
<dbReference type="InterPro" id="IPR001873">
    <property type="entry name" value="ENaC"/>
</dbReference>
<keyword evidence="10 12" id="KW-0739">Sodium transport</keyword>
<dbReference type="Gene3D" id="1.10.287.770">
    <property type="entry name" value="YojJ-like"/>
    <property type="match status" value="1"/>
</dbReference>
<evidence type="ECO:0000256" key="11">
    <source>
        <dbReference type="ARBA" id="ARBA00023303"/>
    </source>
</evidence>
<comment type="subcellular location">
    <subcellularLocation>
        <location evidence="1">Membrane</location>
        <topology evidence="1">Multi-pass membrane protein</topology>
    </subcellularLocation>
</comment>
<accession>A0A067QUS6</accession>
<dbReference type="EMBL" id="KK852925">
    <property type="protein sequence ID" value="KDR13715.1"/>
    <property type="molecule type" value="Genomic_DNA"/>
</dbReference>
<dbReference type="eggNOG" id="KOG4294">
    <property type="taxonomic scope" value="Eukaryota"/>
</dbReference>
<dbReference type="PANTHER" id="PTHR11690">
    <property type="entry name" value="AMILORIDE-SENSITIVE SODIUM CHANNEL-RELATED"/>
    <property type="match status" value="1"/>
</dbReference>
<dbReference type="AlphaFoldDB" id="A0A067QUS6"/>
<dbReference type="PANTHER" id="PTHR11690:SF240">
    <property type="entry name" value="PICKPOCKET 25-RELATED"/>
    <property type="match status" value="1"/>
</dbReference>
<dbReference type="OMA" id="LCNCTNF"/>
<keyword evidence="11 12" id="KW-0407">Ion channel</keyword>
<keyword evidence="8 12" id="KW-0406">Ion transport</keyword>
<evidence type="ECO:0000256" key="4">
    <source>
        <dbReference type="ARBA" id="ARBA00022461"/>
    </source>
</evidence>
<evidence type="ECO:0000256" key="7">
    <source>
        <dbReference type="ARBA" id="ARBA00023053"/>
    </source>
</evidence>
<evidence type="ECO:0000256" key="6">
    <source>
        <dbReference type="ARBA" id="ARBA00022989"/>
    </source>
</evidence>
<evidence type="ECO:0000256" key="8">
    <source>
        <dbReference type="ARBA" id="ARBA00023065"/>
    </source>
</evidence>
<evidence type="ECO:0000256" key="5">
    <source>
        <dbReference type="ARBA" id="ARBA00022692"/>
    </source>
</evidence>
<evidence type="ECO:0000256" key="10">
    <source>
        <dbReference type="ARBA" id="ARBA00023201"/>
    </source>
</evidence>
<proteinExistence type="inferred from homology"/>
<dbReference type="Proteomes" id="UP000027135">
    <property type="component" value="Unassembled WGS sequence"/>
</dbReference>
<organism evidence="14 15">
    <name type="scientific">Zootermopsis nevadensis</name>
    <name type="common">Dampwood termite</name>
    <dbReference type="NCBI Taxonomy" id="136037"/>
    <lineage>
        <taxon>Eukaryota</taxon>
        <taxon>Metazoa</taxon>
        <taxon>Ecdysozoa</taxon>
        <taxon>Arthropoda</taxon>
        <taxon>Hexapoda</taxon>
        <taxon>Insecta</taxon>
        <taxon>Pterygota</taxon>
        <taxon>Neoptera</taxon>
        <taxon>Polyneoptera</taxon>
        <taxon>Dictyoptera</taxon>
        <taxon>Blattodea</taxon>
        <taxon>Blattoidea</taxon>
        <taxon>Termitoidae</taxon>
        <taxon>Termopsidae</taxon>
        <taxon>Zootermopsis</taxon>
    </lineage>
</organism>
<reference evidence="14 15" key="1">
    <citation type="journal article" date="2014" name="Nat. Commun.">
        <title>Molecular traces of alternative social organization in a termite genome.</title>
        <authorList>
            <person name="Terrapon N."/>
            <person name="Li C."/>
            <person name="Robertson H.M."/>
            <person name="Ji L."/>
            <person name="Meng X."/>
            <person name="Booth W."/>
            <person name="Chen Z."/>
            <person name="Childers C.P."/>
            <person name="Glastad K.M."/>
            <person name="Gokhale K."/>
            <person name="Gowin J."/>
            <person name="Gronenberg W."/>
            <person name="Hermansen R.A."/>
            <person name="Hu H."/>
            <person name="Hunt B.G."/>
            <person name="Huylmans A.K."/>
            <person name="Khalil S.M."/>
            <person name="Mitchell R.D."/>
            <person name="Munoz-Torres M.C."/>
            <person name="Mustard J.A."/>
            <person name="Pan H."/>
            <person name="Reese J.T."/>
            <person name="Scharf M.E."/>
            <person name="Sun F."/>
            <person name="Vogel H."/>
            <person name="Xiao J."/>
            <person name="Yang W."/>
            <person name="Yang Z."/>
            <person name="Yang Z."/>
            <person name="Zhou J."/>
            <person name="Zhu J."/>
            <person name="Brent C.S."/>
            <person name="Elsik C.G."/>
            <person name="Goodisman M.A."/>
            <person name="Liberles D.A."/>
            <person name="Roe R.M."/>
            <person name="Vargo E.L."/>
            <person name="Vilcinskas A."/>
            <person name="Wang J."/>
            <person name="Bornberg-Bauer E."/>
            <person name="Korb J."/>
            <person name="Zhang G."/>
            <person name="Liebig J."/>
        </authorList>
    </citation>
    <scope>NUCLEOTIDE SEQUENCE [LARGE SCALE GENOMIC DNA]</scope>
    <source>
        <tissue evidence="14">Whole organism</tissue>
    </source>
</reference>
<keyword evidence="5 12" id="KW-0812">Transmembrane</keyword>
<evidence type="ECO:0000256" key="9">
    <source>
        <dbReference type="ARBA" id="ARBA00023136"/>
    </source>
</evidence>
<gene>
    <name evidence="14" type="ORF">L798_12315</name>
</gene>
<keyword evidence="3 12" id="KW-0813">Transport</keyword>
<name>A0A067QUS6_ZOONE</name>
<dbReference type="GO" id="GO:0015280">
    <property type="term" value="F:ligand-gated sodium channel activity"/>
    <property type="evidence" value="ECO:0007669"/>
    <property type="project" value="TreeGrafter"/>
</dbReference>
<protein>
    <submittedName>
        <fullName evidence="14">Sodium channel protein Nach</fullName>
    </submittedName>
</protein>
<comment type="similarity">
    <text evidence="2 12">Belongs to the amiloride-sensitive sodium channel (TC 1.A.6) family.</text>
</comment>
<keyword evidence="9 13" id="KW-0472">Membrane</keyword>
<evidence type="ECO:0000256" key="1">
    <source>
        <dbReference type="ARBA" id="ARBA00004141"/>
    </source>
</evidence>
<feature type="transmembrane region" description="Helical" evidence="13">
    <location>
        <begin position="179"/>
        <end position="196"/>
    </location>
</feature>
<evidence type="ECO:0000313" key="14">
    <source>
        <dbReference type="EMBL" id="KDR13715.1"/>
    </source>
</evidence>
<keyword evidence="15" id="KW-1185">Reference proteome</keyword>